<gene>
    <name evidence="3" type="ORF">LCGC14_2973630</name>
</gene>
<reference evidence="3" key="1">
    <citation type="journal article" date="2015" name="Nature">
        <title>Complex archaea that bridge the gap between prokaryotes and eukaryotes.</title>
        <authorList>
            <person name="Spang A."/>
            <person name="Saw J.H."/>
            <person name="Jorgensen S.L."/>
            <person name="Zaremba-Niedzwiedzka K."/>
            <person name="Martijn J."/>
            <person name="Lind A.E."/>
            <person name="van Eijk R."/>
            <person name="Schleper C."/>
            <person name="Guy L."/>
            <person name="Ettema T.J."/>
        </authorList>
    </citation>
    <scope>NUCLEOTIDE SEQUENCE</scope>
</reference>
<dbReference type="Pfam" id="PF12172">
    <property type="entry name" value="zf-ChsH2"/>
    <property type="match status" value="1"/>
</dbReference>
<dbReference type="EMBL" id="LAZR01060531">
    <property type="protein sequence ID" value="KKK65487.1"/>
    <property type="molecule type" value="Genomic_DNA"/>
</dbReference>
<proteinExistence type="predicted"/>
<evidence type="ECO:0000259" key="1">
    <source>
        <dbReference type="Pfam" id="PF01796"/>
    </source>
</evidence>
<accession>A0A0F8X8Q7</accession>
<protein>
    <submittedName>
        <fullName evidence="3">Uncharacterized protein</fullName>
    </submittedName>
</protein>
<feature type="domain" description="ChsH2 C-terminal OB-fold" evidence="1">
    <location>
        <begin position="62"/>
        <end position="122"/>
    </location>
</feature>
<dbReference type="PANTHER" id="PTHR34075:SF5">
    <property type="entry name" value="BLR3430 PROTEIN"/>
    <property type="match status" value="1"/>
</dbReference>
<evidence type="ECO:0000259" key="2">
    <source>
        <dbReference type="Pfam" id="PF12172"/>
    </source>
</evidence>
<dbReference type="InterPro" id="IPR022002">
    <property type="entry name" value="ChsH2_Znr"/>
</dbReference>
<dbReference type="InterPro" id="IPR002878">
    <property type="entry name" value="ChsH2_C"/>
</dbReference>
<dbReference type="SUPFAM" id="SSF50249">
    <property type="entry name" value="Nucleic acid-binding proteins"/>
    <property type="match status" value="1"/>
</dbReference>
<sequence length="134" mass="14854">MQVVQYIYSKVCKLSAKQEFIDVAKSGKILARKCKKCAELHLATVYFCQNCGNREFENAILDGQGSIATFTIITVPPAGFDKYTPYAWVVLKLDNSDLRVSGFMGEITKPADLPIGSRAKVVGFDDRGILIEKQ</sequence>
<dbReference type="Pfam" id="PF01796">
    <property type="entry name" value="OB_ChsH2_C"/>
    <property type="match status" value="1"/>
</dbReference>
<comment type="caution">
    <text evidence="3">The sequence shown here is derived from an EMBL/GenBank/DDBJ whole genome shotgun (WGS) entry which is preliminary data.</text>
</comment>
<dbReference type="PANTHER" id="PTHR34075">
    <property type="entry name" value="BLR3430 PROTEIN"/>
    <property type="match status" value="1"/>
</dbReference>
<dbReference type="InterPro" id="IPR012340">
    <property type="entry name" value="NA-bd_OB-fold"/>
</dbReference>
<feature type="domain" description="ChsH2 rubredoxin-like zinc ribbon" evidence="2">
    <location>
        <begin position="23"/>
        <end position="57"/>
    </location>
</feature>
<evidence type="ECO:0000313" key="3">
    <source>
        <dbReference type="EMBL" id="KKK65487.1"/>
    </source>
</evidence>
<dbReference type="InterPro" id="IPR052513">
    <property type="entry name" value="Thioester_dehydratase-like"/>
</dbReference>
<dbReference type="Gene3D" id="6.10.30.10">
    <property type="match status" value="1"/>
</dbReference>
<organism evidence="3">
    <name type="scientific">marine sediment metagenome</name>
    <dbReference type="NCBI Taxonomy" id="412755"/>
    <lineage>
        <taxon>unclassified sequences</taxon>
        <taxon>metagenomes</taxon>
        <taxon>ecological metagenomes</taxon>
    </lineage>
</organism>
<dbReference type="AlphaFoldDB" id="A0A0F8X8Q7"/>
<name>A0A0F8X8Q7_9ZZZZ</name>